<dbReference type="RefSeq" id="WP_218092831.1">
    <property type="nucleotide sequence ID" value="NZ_CAJVAS010000012.1"/>
</dbReference>
<dbReference type="GO" id="GO:0043565">
    <property type="term" value="F:sequence-specific DNA binding"/>
    <property type="evidence" value="ECO:0007669"/>
    <property type="project" value="InterPro"/>
</dbReference>
<sequence>MHTRHMALHDIRTRILGADVYPFRPKAKIGPRLNYAYTFIYIRSGGGYLHIDGQPYRAHTRDLFCLEPGTPHAFAADEHDPMVHASVYADLLWDSSPKQKGDKRLNEYRFAAYDPGLSAGRIRFTDGFALPAQTAIPAGADWMEPFLAVIRHFDSQEIGSAIRLRALFESFLTGLARFLAHPYLPTDPRIRKMIDWMNGNLHASFQLADWADTLRLSEAYLYELFRKETGTSPGQYFMLRKLEQAKTELRETNRSVTLIADKLGFASVHYFSRQFTGHFGESPNRYRKRIRGASELQ</sequence>
<evidence type="ECO:0000313" key="3">
    <source>
        <dbReference type="EMBL" id="CAG7629092.1"/>
    </source>
</evidence>
<dbReference type="InterPro" id="IPR018060">
    <property type="entry name" value="HTH_AraC"/>
</dbReference>
<keyword evidence="1" id="KW-0238">DNA-binding</keyword>
<feature type="domain" description="HTH araC/xylS-type" evidence="2">
    <location>
        <begin position="191"/>
        <end position="289"/>
    </location>
</feature>
<evidence type="ECO:0000256" key="1">
    <source>
        <dbReference type="ARBA" id="ARBA00023125"/>
    </source>
</evidence>
<dbReference type="Pfam" id="PF12833">
    <property type="entry name" value="HTH_18"/>
    <property type="match status" value="1"/>
</dbReference>
<evidence type="ECO:0000259" key="2">
    <source>
        <dbReference type="PROSITE" id="PS01124"/>
    </source>
</evidence>
<dbReference type="EMBL" id="CAJVAS010000012">
    <property type="protein sequence ID" value="CAG7629092.1"/>
    <property type="molecule type" value="Genomic_DNA"/>
</dbReference>
<organism evidence="3 4">
    <name type="scientific">Paenibacillus solanacearum</name>
    <dbReference type="NCBI Taxonomy" id="2048548"/>
    <lineage>
        <taxon>Bacteria</taxon>
        <taxon>Bacillati</taxon>
        <taxon>Bacillota</taxon>
        <taxon>Bacilli</taxon>
        <taxon>Bacillales</taxon>
        <taxon>Paenibacillaceae</taxon>
        <taxon>Paenibacillus</taxon>
    </lineage>
</organism>
<dbReference type="InterPro" id="IPR013096">
    <property type="entry name" value="Cupin_2"/>
</dbReference>
<gene>
    <name evidence="3" type="primary">rhaR_49</name>
    <name evidence="3" type="ORF">PAESOLCIP111_03069</name>
</gene>
<dbReference type="AlphaFoldDB" id="A0A916K2Y0"/>
<dbReference type="Pfam" id="PF07883">
    <property type="entry name" value="Cupin_2"/>
    <property type="match status" value="1"/>
</dbReference>
<evidence type="ECO:0000313" key="4">
    <source>
        <dbReference type="Proteomes" id="UP000693672"/>
    </source>
</evidence>
<name>A0A916K2Y0_9BACL</name>
<comment type="caution">
    <text evidence="3">The sequence shown here is derived from an EMBL/GenBank/DDBJ whole genome shotgun (WGS) entry which is preliminary data.</text>
</comment>
<reference evidence="3" key="1">
    <citation type="submission" date="2021-06" db="EMBL/GenBank/DDBJ databases">
        <authorList>
            <person name="Criscuolo A."/>
        </authorList>
    </citation>
    <scope>NUCLEOTIDE SEQUENCE</scope>
    <source>
        <strain evidence="3">CIP111600</strain>
    </source>
</reference>
<dbReference type="Proteomes" id="UP000693672">
    <property type="component" value="Unassembled WGS sequence"/>
</dbReference>
<dbReference type="PANTHER" id="PTHR43280:SF2">
    <property type="entry name" value="HTH-TYPE TRANSCRIPTIONAL REGULATOR EXSA"/>
    <property type="match status" value="1"/>
</dbReference>
<proteinExistence type="predicted"/>
<protein>
    <submittedName>
        <fullName evidence="3">HTH-type transcriptional activator RhaR</fullName>
    </submittedName>
</protein>
<dbReference type="PROSITE" id="PS01124">
    <property type="entry name" value="HTH_ARAC_FAMILY_2"/>
    <property type="match status" value="1"/>
</dbReference>
<keyword evidence="4" id="KW-1185">Reference proteome</keyword>
<dbReference type="SMART" id="SM00342">
    <property type="entry name" value="HTH_ARAC"/>
    <property type="match status" value="1"/>
</dbReference>
<dbReference type="PANTHER" id="PTHR43280">
    <property type="entry name" value="ARAC-FAMILY TRANSCRIPTIONAL REGULATOR"/>
    <property type="match status" value="1"/>
</dbReference>
<dbReference type="GO" id="GO:0003700">
    <property type="term" value="F:DNA-binding transcription factor activity"/>
    <property type="evidence" value="ECO:0007669"/>
    <property type="project" value="InterPro"/>
</dbReference>
<accession>A0A916K2Y0</accession>